<keyword evidence="2" id="KW-0812">Transmembrane</keyword>
<dbReference type="RefSeq" id="WP_345582827.1">
    <property type="nucleotide sequence ID" value="NZ_BAABLV010000036.1"/>
</dbReference>
<evidence type="ECO:0000313" key="4">
    <source>
        <dbReference type="Proteomes" id="UP001501521"/>
    </source>
</evidence>
<comment type="caution">
    <text evidence="3">The sequence shown here is derived from an EMBL/GenBank/DDBJ whole genome shotgun (WGS) entry which is preliminary data.</text>
</comment>
<keyword evidence="2" id="KW-0472">Membrane</keyword>
<evidence type="ECO:0000256" key="1">
    <source>
        <dbReference type="SAM" id="MobiDB-lite"/>
    </source>
</evidence>
<sequence>MTSRTELTPQEIDTVIATAQRRGSRKLAVRRAGSSPAAMALVAGLAVGAYAMADRTIDSAIGRDEPAPVTAGERPSVSPSAPDDRAAQDETTGPEEETQEPATMTFREKNAQVAEIMVSLLPEEAKYRLGESYDYGDAAPYQPTYAHWLMEDEYGTVRVGVQLSAADPAGVCVAPVCTEVVADGGVVHVLDGAADGKAGQQMAWQFVRDDGYEIVLSISNRTVREYSDGSKAEEFTREGPLPLTTEDAITFLTDPAWDAAVEAEIANPVLR</sequence>
<accession>A0ABP9FRF2</accession>
<dbReference type="Proteomes" id="UP001501521">
    <property type="component" value="Unassembled WGS sequence"/>
</dbReference>
<keyword evidence="4" id="KW-1185">Reference proteome</keyword>
<organism evidence="3 4">
    <name type="scientific">Tessaracoccus lubricantis</name>
    <dbReference type="NCBI Taxonomy" id="545543"/>
    <lineage>
        <taxon>Bacteria</taxon>
        <taxon>Bacillati</taxon>
        <taxon>Actinomycetota</taxon>
        <taxon>Actinomycetes</taxon>
        <taxon>Propionibacteriales</taxon>
        <taxon>Propionibacteriaceae</taxon>
        <taxon>Tessaracoccus</taxon>
    </lineage>
</organism>
<protein>
    <recommendedName>
        <fullName evidence="5">Lipoprotein</fullName>
    </recommendedName>
</protein>
<dbReference type="EMBL" id="BAABLV010000036">
    <property type="protein sequence ID" value="GAA4902930.1"/>
    <property type="molecule type" value="Genomic_DNA"/>
</dbReference>
<gene>
    <name evidence="3" type="ORF">GCM10025789_22170</name>
</gene>
<proteinExistence type="predicted"/>
<evidence type="ECO:0000313" key="3">
    <source>
        <dbReference type="EMBL" id="GAA4902930.1"/>
    </source>
</evidence>
<keyword evidence="2" id="KW-1133">Transmembrane helix</keyword>
<evidence type="ECO:0000256" key="2">
    <source>
        <dbReference type="SAM" id="Phobius"/>
    </source>
</evidence>
<feature type="region of interest" description="Disordered" evidence="1">
    <location>
        <begin position="61"/>
        <end position="107"/>
    </location>
</feature>
<reference evidence="4" key="1">
    <citation type="journal article" date="2019" name="Int. J. Syst. Evol. Microbiol.">
        <title>The Global Catalogue of Microorganisms (GCM) 10K type strain sequencing project: providing services to taxonomists for standard genome sequencing and annotation.</title>
        <authorList>
            <consortium name="The Broad Institute Genomics Platform"/>
            <consortium name="The Broad Institute Genome Sequencing Center for Infectious Disease"/>
            <person name="Wu L."/>
            <person name="Ma J."/>
        </authorList>
    </citation>
    <scope>NUCLEOTIDE SEQUENCE [LARGE SCALE GENOMIC DNA]</scope>
    <source>
        <strain evidence="4">JCM 19125</strain>
    </source>
</reference>
<feature type="transmembrane region" description="Helical" evidence="2">
    <location>
        <begin position="32"/>
        <end position="53"/>
    </location>
</feature>
<evidence type="ECO:0008006" key="5">
    <source>
        <dbReference type="Google" id="ProtNLM"/>
    </source>
</evidence>
<name>A0ABP9FRF2_9ACTN</name>